<dbReference type="AlphaFoldDB" id="A0AAF0U7A9"/>
<organism evidence="1 2">
    <name type="scientific">Solanum verrucosum</name>
    <dbReference type="NCBI Taxonomy" id="315347"/>
    <lineage>
        <taxon>Eukaryota</taxon>
        <taxon>Viridiplantae</taxon>
        <taxon>Streptophyta</taxon>
        <taxon>Embryophyta</taxon>
        <taxon>Tracheophyta</taxon>
        <taxon>Spermatophyta</taxon>
        <taxon>Magnoliopsida</taxon>
        <taxon>eudicotyledons</taxon>
        <taxon>Gunneridae</taxon>
        <taxon>Pentapetalae</taxon>
        <taxon>asterids</taxon>
        <taxon>lamiids</taxon>
        <taxon>Solanales</taxon>
        <taxon>Solanaceae</taxon>
        <taxon>Solanoideae</taxon>
        <taxon>Solaneae</taxon>
        <taxon>Solanum</taxon>
    </lineage>
</organism>
<keyword evidence="2" id="KW-1185">Reference proteome</keyword>
<reference evidence="1" key="1">
    <citation type="submission" date="2023-08" db="EMBL/GenBank/DDBJ databases">
        <title>A de novo genome assembly of Solanum verrucosum Schlechtendal, a Mexican diploid species geographically isolated from the other diploid A-genome species in potato relatives.</title>
        <authorList>
            <person name="Hosaka K."/>
        </authorList>
    </citation>
    <scope>NUCLEOTIDE SEQUENCE</scope>
    <source>
        <tissue evidence="1">Young leaves</tissue>
    </source>
</reference>
<gene>
    <name evidence="1" type="ORF">MTR67_033930</name>
</gene>
<dbReference type="EMBL" id="CP133619">
    <property type="protein sequence ID" value="WMV40545.1"/>
    <property type="molecule type" value="Genomic_DNA"/>
</dbReference>
<name>A0AAF0U7A9_SOLVR</name>
<protein>
    <submittedName>
        <fullName evidence="1">Uncharacterized protein</fullName>
    </submittedName>
</protein>
<sequence>MGLNGVTRTGGFEIGGVGVFGITQFLNGGGGDRTQAEILIKRGGGGGGGGTETETDAFCCMMSKTPDPASVVEFQLRLARCSRFKASSVLHFKFPSSGGLHVTL</sequence>
<evidence type="ECO:0000313" key="1">
    <source>
        <dbReference type="EMBL" id="WMV40545.1"/>
    </source>
</evidence>
<accession>A0AAF0U7A9</accession>
<dbReference type="Proteomes" id="UP001234989">
    <property type="component" value="Chromosome 8"/>
</dbReference>
<evidence type="ECO:0000313" key="2">
    <source>
        <dbReference type="Proteomes" id="UP001234989"/>
    </source>
</evidence>
<proteinExistence type="predicted"/>